<dbReference type="Proteomes" id="UP000613840">
    <property type="component" value="Unassembled WGS sequence"/>
</dbReference>
<dbReference type="EMBL" id="BMMZ01000001">
    <property type="protein sequence ID" value="GGL48529.1"/>
    <property type="molecule type" value="Genomic_DNA"/>
</dbReference>
<comment type="similarity">
    <text evidence="1">Belongs to the peptidase A24 family.</text>
</comment>
<name>A0A917S2F2_9ACTN</name>
<dbReference type="AlphaFoldDB" id="A0A917S2F2"/>
<dbReference type="PANTHER" id="PTHR30487:SF0">
    <property type="entry name" value="PREPILIN LEADER PEPTIDASE_N-METHYLTRANSFERASE-RELATED"/>
    <property type="match status" value="1"/>
</dbReference>
<keyword evidence="2" id="KW-0812">Transmembrane</keyword>
<keyword evidence="5" id="KW-1185">Reference proteome</keyword>
<keyword evidence="2" id="KW-1133">Transmembrane helix</keyword>
<feature type="domain" description="Prepilin type IV endopeptidase peptidase" evidence="3">
    <location>
        <begin position="98"/>
        <end position="211"/>
    </location>
</feature>
<feature type="transmembrane region" description="Helical" evidence="2">
    <location>
        <begin position="91"/>
        <end position="109"/>
    </location>
</feature>
<keyword evidence="2" id="KW-0472">Membrane</keyword>
<feature type="transmembrane region" description="Helical" evidence="2">
    <location>
        <begin position="116"/>
        <end position="137"/>
    </location>
</feature>
<protein>
    <recommendedName>
        <fullName evidence="3">Prepilin type IV endopeptidase peptidase domain-containing protein</fullName>
    </recommendedName>
</protein>
<comment type="caution">
    <text evidence="4">The sequence shown here is derived from an EMBL/GenBank/DDBJ whole genome shotgun (WGS) entry which is preliminary data.</text>
</comment>
<feature type="transmembrane region" description="Helical" evidence="2">
    <location>
        <begin position="143"/>
        <end position="164"/>
    </location>
</feature>
<proteinExistence type="inferred from homology"/>
<evidence type="ECO:0000313" key="5">
    <source>
        <dbReference type="Proteomes" id="UP000613840"/>
    </source>
</evidence>
<reference evidence="4" key="1">
    <citation type="journal article" date="2014" name="Int. J. Syst. Evol. Microbiol.">
        <title>Complete genome sequence of Corynebacterium casei LMG S-19264T (=DSM 44701T), isolated from a smear-ripened cheese.</title>
        <authorList>
            <consortium name="US DOE Joint Genome Institute (JGI-PGF)"/>
            <person name="Walter F."/>
            <person name="Albersmeier A."/>
            <person name="Kalinowski J."/>
            <person name="Ruckert C."/>
        </authorList>
    </citation>
    <scope>NUCLEOTIDE SEQUENCE</scope>
    <source>
        <strain evidence="4">CGMCC 4.7306</strain>
    </source>
</reference>
<dbReference type="GO" id="GO:0004190">
    <property type="term" value="F:aspartic-type endopeptidase activity"/>
    <property type="evidence" value="ECO:0007669"/>
    <property type="project" value="InterPro"/>
</dbReference>
<dbReference type="InterPro" id="IPR050882">
    <property type="entry name" value="Prepilin_peptidase/N-MTase"/>
</dbReference>
<feature type="transmembrane region" description="Helical" evidence="2">
    <location>
        <begin position="222"/>
        <end position="242"/>
    </location>
</feature>
<dbReference type="GO" id="GO:0005886">
    <property type="term" value="C:plasma membrane"/>
    <property type="evidence" value="ECO:0007669"/>
    <property type="project" value="TreeGrafter"/>
</dbReference>
<evidence type="ECO:0000259" key="3">
    <source>
        <dbReference type="Pfam" id="PF01478"/>
    </source>
</evidence>
<reference evidence="4" key="2">
    <citation type="submission" date="2020-09" db="EMBL/GenBank/DDBJ databases">
        <authorList>
            <person name="Sun Q."/>
            <person name="Zhou Y."/>
        </authorList>
    </citation>
    <scope>NUCLEOTIDE SEQUENCE</scope>
    <source>
        <strain evidence="4">CGMCC 4.7306</strain>
    </source>
</reference>
<dbReference type="RefSeq" id="WP_188893404.1">
    <property type="nucleotide sequence ID" value="NZ_BMMZ01000001.1"/>
</dbReference>
<feature type="transmembrane region" description="Helical" evidence="2">
    <location>
        <begin position="65"/>
        <end position="85"/>
    </location>
</feature>
<feature type="transmembrane region" description="Helical" evidence="2">
    <location>
        <begin position="12"/>
        <end position="35"/>
    </location>
</feature>
<evidence type="ECO:0000313" key="4">
    <source>
        <dbReference type="EMBL" id="GGL48529.1"/>
    </source>
</evidence>
<dbReference type="PANTHER" id="PTHR30487">
    <property type="entry name" value="TYPE 4 PREPILIN-LIKE PROTEINS LEADER PEPTIDE-PROCESSING ENZYME"/>
    <property type="match status" value="1"/>
</dbReference>
<dbReference type="InterPro" id="IPR000045">
    <property type="entry name" value="Prepilin_IV_endopep_pep"/>
</dbReference>
<dbReference type="GO" id="GO:0006465">
    <property type="term" value="P:signal peptide processing"/>
    <property type="evidence" value="ECO:0007669"/>
    <property type="project" value="TreeGrafter"/>
</dbReference>
<gene>
    <name evidence="4" type="ORF">GCM10011575_03050</name>
</gene>
<sequence length="243" mass="24955">MTVSPASSGTATLIVAMIMIIATGLLVGVGGAALLRRLREPVPPTAADEVTLADYRAKISYRMLATPRFALITGLLAAAGAAITVLTQPIAYWPAWFVFGVVAVLLAAIDARTTWLPGGLMMLGWVVTAIAALACLAEDPHRLHAAITIGSGVLVAAGGYLLLWLITGGRAIAFGDVRLMVLVGAVAGTLGWSGIYWSLLSGSVIGAVIGVLRLVSGRRGPFPYGPALVSGPYAATVLLSLLP</sequence>
<dbReference type="Pfam" id="PF01478">
    <property type="entry name" value="Peptidase_A24"/>
    <property type="match status" value="1"/>
</dbReference>
<accession>A0A917S2F2</accession>
<evidence type="ECO:0000256" key="1">
    <source>
        <dbReference type="ARBA" id="ARBA00005801"/>
    </source>
</evidence>
<evidence type="ECO:0000256" key="2">
    <source>
        <dbReference type="SAM" id="Phobius"/>
    </source>
</evidence>
<organism evidence="4 5">
    <name type="scientific">Microlunatus endophyticus</name>
    <dbReference type="NCBI Taxonomy" id="1716077"/>
    <lineage>
        <taxon>Bacteria</taxon>
        <taxon>Bacillati</taxon>
        <taxon>Actinomycetota</taxon>
        <taxon>Actinomycetes</taxon>
        <taxon>Propionibacteriales</taxon>
        <taxon>Propionibacteriaceae</taxon>
        <taxon>Microlunatus</taxon>
    </lineage>
</organism>